<keyword evidence="3" id="KW-1185">Reference proteome</keyword>
<accession>A0A8J3QBT4</accession>
<sequence length="124" mass="12799">MPLVQGSTAPKFTLPHAVFTGLASPTRGSTETCVWRFSLNPGSEPVIHSLTREEIFVALSGAALATVDGVEHHVTAGDALVVPAGVPFGMGNPHNEPFEAVAVFPVGGQAAMPNADPFTPPWAA</sequence>
<reference evidence="2" key="1">
    <citation type="submission" date="2021-01" db="EMBL/GenBank/DDBJ databases">
        <title>Whole genome shotgun sequence of Rhizocola hellebori NBRC 109834.</title>
        <authorList>
            <person name="Komaki H."/>
            <person name="Tamura T."/>
        </authorList>
    </citation>
    <scope>NUCLEOTIDE SEQUENCE</scope>
    <source>
        <strain evidence="2">NBRC 109834</strain>
    </source>
</reference>
<proteinExistence type="predicted"/>
<evidence type="ECO:0000313" key="2">
    <source>
        <dbReference type="EMBL" id="GIH07039.1"/>
    </source>
</evidence>
<dbReference type="InterPro" id="IPR011051">
    <property type="entry name" value="RmlC_Cupin_sf"/>
</dbReference>
<dbReference type="Proteomes" id="UP000612899">
    <property type="component" value="Unassembled WGS sequence"/>
</dbReference>
<dbReference type="InterPro" id="IPR014710">
    <property type="entry name" value="RmlC-like_jellyroll"/>
</dbReference>
<evidence type="ECO:0000313" key="3">
    <source>
        <dbReference type="Proteomes" id="UP000612899"/>
    </source>
</evidence>
<evidence type="ECO:0000259" key="1">
    <source>
        <dbReference type="Pfam" id="PF07883"/>
    </source>
</evidence>
<dbReference type="RefSeq" id="WP_203910849.1">
    <property type="nucleotide sequence ID" value="NZ_BONY01000033.1"/>
</dbReference>
<dbReference type="EMBL" id="BONY01000033">
    <property type="protein sequence ID" value="GIH07039.1"/>
    <property type="molecule type" value="Genomic_DNA"/>
</dbReference>
<dbReference type="AlphaFoldDB" id="A0A8J3QBT4"/>
<dbReference type="Gene3D" id="2.60.120.10">
    <property type="entry name" value="Jelly Rolls"/>
    <property type="match status" value="1"/>
</dbReference>
<dbReference type="InterPro" id="IPR013096">
    <property type="entry name" value="Cupin_2"/>
</dbReference>
<protein>
    <submittedName>
        <fullName evidence="2">Cupin</fullName>
    </submittedName>
</protein>
<gene>
    <name evidence="2" type="ORF">Rhe02_51060</name>
</gene>
<name>A0A8J3QBT4_9ACTN</name>
<feature type="domain" description="Cupin type-2" evidence="1">
    <location>
        <begin position="36"/>
        <end position="104"/>
    </location>
</feature>
<dbReference type="Pfam" id="PF07883">
    <property type="entry name" value="Cupin_2"/>
    <property type="match status" value="1"/>
</dbReference>
<organism evidence="2 3">
    <name type="scientific">Rhizocola hellebori</name>
    <dbReference type="NCBI Taxonomy" id="1392758"/>
    <lineage>
        <taxon>Bacteria</taxon>
        <taxon>Bacillati</taxon>
        <taxon>Actinomycetota</taxon>
        <taxon>Actinomycetes</taxon>
        <taxon>Micromonosporales</taxon>
        <taxon>Micromonosporaceae</taxon>
        <taxon>Rhizocola</taxon>
    </lineage>
</organism>
<comment type="caution">
    <text evidence="2">The sequence shown here is derived from an EMBL/GenBank/DDBJ whole genome shotgun (WGS) entry which is preliminary data.</text>
</comment>
<dbReference type="SUPFAM" id="SSF51182">
    <property type="entry name" value="RmlC-like cupins"/>
    <property type="match status" value="1"/>
</dbReference>